<dbReference type="EMBL" id="JAUNZN010000001">
    <property type="protein sequence ID" value="KAK4829731.1"/>
    <property type="molecule type" value="Genomic_DNA"/>
</dbReference>
<evidence type="ECO:0000313" key="2">
    <source>
        <dbReference type="Proteomes" id="UP001333110"/>
    </source>
</evidence>
<name>A0AAN7PWR6_MYCAM</name>
<evidence type="ECO:0000313" key="1">
    <source>
        <dbReference type="EMBL" id="KAK4829731.1"/>
    </source>
</evidence>
<accession>A0AAN7PWR6</accession>
<dbReference type="PANTHER" id="PTHR33395">
    <property type="entry name" value="TRANSCRIPTASE, PUTATIVE-RELATED-RELATED"/>
    <property type="match status" value="1"/>
</dbReference>
<dbReference type="GO" id="GO:0031012">
    <property type="term" value="C:extracellular matrix"/>
    <property type="evidence" value="ECO:0007669"/>
    <property type="project" value="TreeGrafter"/>
</dbReference>
<dbReference type="PANTHER" id="PTHR33395:SF22">
    <property type="entry name" value="REVERSE TRANSCRIPTASE DOMAIN-CONTAINING PROTEIN"/>
    <property type="match status" value="1"/>
</dbReference>
<comment type="caution">
    <text evidence="1">The sequence shown here is derived from an EMBL/GenBank/DDBJ whole genome shotgun (WGS) entry which is preliminary data.</text>
</comment>
<evidence type="ECO:0008006" key="3">
    <source>
        <dbReference type="Google" id="ProtNLM"/>
    </source>
</evidence>
<dbReference type="AlphaFoldDB" id="A0AAN7PWR6"/>
<reference evidence="1 2" key="1">
    <citation type="journal article" date="2023" name="J. Hered.">
        <title>Chromosome-level genome of the wood stork (Mycteria americana) provides insight into avian chromosome evolution.</title>
        <authorList>
            <person name="Flamio R. Jr."/>
            <person name="Ramstad K.M."/>
        </authorList>
    </citation>
    <scope>NUCLEOTIDE SEQUENCE [LARGE SCALE GENOMIC DNA]</scope>
    <source>
        <strain evidence="1">JAX WOST 10</strain>
    </source>
</reference>
<protein>
    <recommendedName>
        <fullName evidence="3">Reverse transcriptase</fullName>
    </recommendedName>
</protein>
<dbReference type="GO" id="GO:0061343">
    <property type="term" value="P:cell adhesion involved in heart morphogenesis"/>
    <property type="evidence" value="ECO:0007669"/>
    <property type="project" value="TreeGrafter"/>
</dbReference>
<organism evidence="1 2">
    <name type="scientific">Mycteria americana</name>
    <name type="common">Wood stork</name>
    <dbReference type="NCBI Taxonomy" id="33587"/>
    <lineage>
        <taxon>Eukaryota</taxon>
        <taxon>Metazoa</taxon>
        <taxon>Chordata</taxon>
        <taxon>Craniata</taxon>
        <taxon>Vertebrata</taxon>
        <taxon>Euteleostomi</taxon>
        <taxon>Archelosauria</taxon>
        <taxon>Archosauria</taxon>
        <taxon>Dinosauria</taxon>
        <taxon>Saurischia</taxon>
        <taxon>Theropoda</taxon>
        <taxon>Coelurosauria</taxon>
        <taxon>Aves</taxon>
        <taxon>Neognathae</taxon>
        <taxon>Neoaves</taxon>
        <taxon>Aequornithes</taxon>
        <taxon>Ciconiiformes</taxon>
        <taxon>Ciconiidae</taxon>
        <taxon>Mycteria</taxon>
    </lineage>
</organism>
<keyword evidence="2" id="KW-1185">Reference proteome</keyword>
<proteinExistence type="predicted"/>
<gene>
    <name evidence="1" type="ORF">QYF61_006192</name>
</gene>
<dbReference type="GO" id="GO:0007508">
    <property type="term" value="P:larval heart development"/>
    <property type="evidence" value="ECO:0007669"/>
    <property type="project" value="TreeGrafter"/>
</dbReference>
<sequence length="150" mass="16426">MEQQNGNSVLASGIAGIDSSYDAVGDEGVKRSPVNSFTCKPISSVTVGPLLVILERPWQLGEAPEAWKAGNMHPIFKKGETEELGNYRPVSLLSLHGKVMEHILLEAISKDVRDKKVTGRSQHGFSRGEIMPCPSGNLLRWWTEGEQCLP</sequence>
<dbReference type="Proteomes" id="UP001333110">
    <property type="component" value="Unassembled WGS sequence"/>
</dbReference>